<organism evidence="1 2">
    <name type="scientific">Pseudoalteromonas luteoviolacea S4054</name>
    <dbReference type="NCBI Taxonomy" id="1129367"/>
    <lineage>
        <taxon>Bacteria</taxon>
        <taxon>Pseudomonadati</taxon>
        <taxon>Pseudomonadota</taxon>
        <taxon>Gammaproteobacteria</taxon>
        <taxon>Alteromonadales</taxon>
        <taxon>Pseudoalteromonadaceae</taxon>
        <taxon>Pseudoalteromonas</taxon>
    </lineage>
</organism>
<gene>
    <name evidence="1" type="ORF">N479_23845</name>
</gene>
<dbReference type="PATRIC" id="fig|1129367.4.peg.5185"/>
<evidence type="ECO:0008006" key="3">
    <source>
        <dbReference type="Google" id="ProtNLM"/>
    </source>
</evidence>
<dbReference type="PROSITE" id="PS51257">
    <property type="entry name" value="PROKAR_LIPOPROTEIN"/>
    <property type="match status" value="1"/>
</dbReference>
<evidence type="ECO:0000313" key="1">
    <source>
        <dbReference type="EMBL" id="KKE81019.1"/>
    </source>
</evidence>
<dbReference type="Proteomes" id="UP000033434">
    <property type="component" value="Unassembled WGS sequence"/>
</dbReference>
<evidence type="ECO:0000313" key="2">
    <source>
        <dbReference type="Proteomes" id="UP000033434"/>
    </source>
</evidence>
<dbReference type="AlphaFoldDB" id="A0A0F6A6G0"/>
<reference evidence="1 2" key="1">
    <citation type="journal article" date="2015" name="BMC Genomics">
        <title>Genome mining reveals unlocked bioactive potential of marine Gram-negative bacteria.</title>
        <authorList>
            <person name="Machado H."/>
            <person name="Sonnenschein E.C."/>
            <person name="Melchiorsen J."/>
            <person name="Gram L."/>
        </authorList>
    </citation>
    <scope>NUCLEOTIDE SEQUENCE [LARGE SCALE GENOMIC DNA]</scope>
    <source>
        <strain evidence="1 2">S4054</strain>
    </source>
</reference>
<protein>
    <recommendedName>
        <fullName evidence="3">Lipoprotein</fullName>
    </recommendedName>
</protein>
<dbReference type="RefSeq" id="WP_046358454.1">
    <property type="nucleotide sequence ID" value="NZ_AUXW01000199.1"/>
</dbReference>
<proteinExistence type="predicted"/>
<name>A0A0F6A6G0_9GAMM</name>
<comment type="caution">
    <text evidence="1">The sequence shown here is derived from an EMBL/GenBank/DDBJ whole genome shotgun (WGS) entry which is preliminary data.</text>
</comment>
<dbReference type="EMBL" id="AUXW01000199">
    <property type="protein sequence ID" value="KKE81019.1"/>
    <property type="molecule type" value="Genomic_DNA"/>
</dbReference>
<accession>A0A0F6A6G0</accession>
<sequence>MKNKHNKNTLISAATLLVLSGCGSSNKSLEHKITPPKPKPEVNQVALKTVYDGCNSHERLPNVDIVFHDASGGVVSTHTSDANGEFKSAIPDQAVHLSVVEPRSVQPKNRMIRTFMDIDGDVNLGSILFIRPKNAPSCSLVGPKCGSVSLDTSKLDVAYEGYKLITGEGSTRILGQADSSTYPIRLSVCDDQDNYHVALVSPDSTSAQAAKLSNLAHEEQVYLQADDFVYSGVAVSDPGLENLHDSDINTFAAPGFEQPVFSEIPFIFPELGVFRFYEAGRKNTITVNRDKYFIYSGAMSRIDETGQIQLEAPIEIDIAPVDMLMSFNSLQYSYDFAHMDERINEVTWTIKFTDVASDKYNWRISGDVTGSVPSFQFGHVLNQNSLELSELSYIRLALSGLPDISTDLNTYRTRYAAMTKDGQVDHTQVEAQSYVYKHYFHTKRFD</sequence>